<keyword evidence="3 11" id="KW-0227">DNA damage</keyword>
<dbReference type="HAMAP" id="MF_01487">
    <property type="entry name" value="RecD"/>
    <property type="match status" value="1"/>
</dbReference>
<evidence type="ECO:0000256" key="1">
    <source>
        <dbReference type="ARBA" id="ARBA00022722"/>
    </source>
</evidence>
<dbReference type="CDD" id="cd18809">
    <property type="entry name" value="SF1_C_RecD"/>
    <property type="match status" value="1"/>
</dbReference>
<evidence type="ECO:0000256" key="2">
    <source>
        <dbReference type="ARBA" id="ARBA00022741"/>
    </source>
</evidence>
<keyword evidence="9 11" id="KW-0234">DNA repair</keyword>
<comment type="subunit">
    <text evidence="11">Heterotrimer of RecB, RecC and RecD. All subunits contribute to DNA-binding.</text>
</comment>
<keyword evidence="2 11" id="KW-0547">Nucleotide-binding</keyword>
<dbReference type="Gene3D" id="3.40.50.300">
    <property type="entry name" value="P-loop containing nucleotide triphosphate hydrolases"/>
    <property type="match status" value="3"/>
</dbReference>
<dbReference type="Gene3D" id="1.10.10.1020">
    <property type="entry name" value="RecBCD complex, subunit RecD, N-terminal domain"/>
    <property type="match status" value="1"/>
</dbReference>
<evidence type="ECO:0000313" key="14">
    <source>
        <dbReference type="EMBL" id="RCV89071.1"/>
    </source>
</evidence>
<keyword evidence="10 11" id="KW-0413">Isomerase</keyword>
<dbReference type="PANTHER" id="PTHR43788:SF6">
    <property type="entry name" value="DNA HELICASE B"/>
    <property type="match status" value="1"/>
</dbReference>
<keyword evidence="8 11" id="KW-0238">DNA-binding</keyword>
<evidence type="ECO:0000256" key="11">
    <source>
        <dbReference type="HAMAP-Rule" id="MF_01487"/>
    </source>
</evidence>
<dbReference type="InterPro" id="IPR041851">
    <property type="entry name" value="RecD_N_sf"/>
</dbReference>
<comment type="function">
    <text evidence="11">A helicase/nuclease that prepares dsDNA breaks (DSB) for recombinational DNA repair. Binds to DSBs and unwinds DNA via a highly rapid and processive ATP-dependent bidirectional helicase activity. Unwinds dsDNA until it encounters a Chi (crossover hotspot instigator) sequence from the 3' direction. Cuts ssDNA a few nucleotides 3' to the Chi site. The properties and activities of the enzyme are changed at Chi. The Chi-altered holoenzyme produces a long 3'-ssDNA overhang and facilitates RecA-binding to the ssDNA for homologous DNA recombination and repair. Holoenzyme degrades any linearized DNA that is unable to undergo homologous recombination. In the holoenzyme this subunit has ssDNA-dependent ATPase and 5'-3' helicase activity. When added to pre-assembled RecBC greatly stimulates nuclease activity and augments holoenzyme processivity. Negatively regulates the RecA-loading ability of RecBCD.</text>
</comment>
<dbReference type="InterPro" id="IPR049550">
    <property type="entry name" value="RecD_N"/>
</dbReference>
<evidence type="ECO:0000259" key="12">
    <source>
        <dbReference type="Pfam" id="PF13538"/>
    </source>
</evidence>
<name>A0A368TWV0_9GAMM</name>
<reference evidence="14 15" key="1">
    <citation type="submission" date="2018-07" db="EMBL/GenBank/DDBJ databases">
        <title>Halomonas rutogse sp. nov., isolated from Lake TangqianCo on Tibetan Plateau.</title>
        <authorList>
            <person name="Lu H."/>
            <person name="Xing P."/>
            <person name="Wu Q."/>
        </authorList>
    </citation>
    <scope>NUCLEOTIDE SEQUENCE [LARGE SCALE GENOMIC DNA]</scope>
    <source>
        <strain evidence="14 15">TQ8S</strain>
    </source>
</reference>
<dbReference type="GO" id="GO:0008854">
    <property type="term" value="F:exodeoxyribonuclease V activity"/>
    <property type="evidence" value="ECO:0007669"/>
    <property type="project" value="InterPro"/>
</dbReference>
<evidence type="ECO:0000256" key="5">
    <source>
        <dbReference type="ARBA" id="ARBA00022806"/>
    </source>
</evidence>
<keyword evidence="7 11" id="KW-0067">ATP-binding</keyword>
<dbReference type="NCBIfam" id="TIGR01447">
    <property type="entry name" value="recD"/>
    <property type="match status" value="1"/>
</dbReference>
<dbReference type="GO" id="GO:0003677">
    <property type="term" value="F:DNA binding"/>
    <property type="evidence" value="ECO:0007669"/>
    <property type="project" value="UniProtKB-UniRule"/>
</dbReference>
<dbReference type="GO" id="GO:0009338">
    <property type="term" value="C:exodeoxyribonuclease V complex"/>
    <property type="evidence" value="ECO:0007669"/>
    <property type="project" value="InterPro"/>
</dbReference>
<dbReference type="PANTHER" id="PTHR43788">
    <property type="entry name" value="DNA2/NAM7 HELICASE FAMILY MEMBER"/>
    <property type="match status" value="1"/>
</dbReference>
<dbReference type="Pfam" id="PF13245">
    <property type="entry name" value="AAA_19"/>
    <property type="match status" value="1"/>
</dbReference>
<dbReference type="InterPro" id="IPR006344">
    <property type="entry name" value="RecD"/>
</dbReference>
<sequence>MIAIPAPDIEHLASDREALLTLLFDWARAGWIRDLDAAFADQLAQLSPEADSACLLAAALVSHLAGQGHLLLDLQQLQTTPRALIAVQPQDTQAELVTPERVITALASSNLASSWETALSRWSAVGTGAGSEPLVLVGTRLYLRRYWRHEQRIAAAVDARVAQTTDWPPADARALLDCLFSPDEKNAVNARWQKIACALGARTPFAVITGGPGTGKTTTVIRLLALLQSLSLQTGQATLRIALAAPTGKAAARLNESIAEQVDALSKIALPEGAQAAIPKEVKTLHRLLGARPTTRHFYYHARRPLPFDMVVVDEASMVDIEMMAALLDALPPHARLVLLGDKDQLASVEAGAVLGNLCQRADAGHYRDATARWVEATTAYSLASDYLDEAGRPLDQTVAKLRHSFRFEGNSGIGQLAEAINAGNAPEALAIITGKQYTDLARIKLSASAPYKALTSLAIEGRKDSEDARGLRHYLTEVRRQEQRPAATAGKDTWDAWAKAILKAHTAFQLLTPLRQGPYGVNALNERIEQALTHEGLVQKPDDTTRWYEGRPVLVTGNDYGLKLMNGDIGITLYAPQQFDSATDDSSVTLRVAFPDGKGGIRWVLPSRLQRIETVYAMTVHKSQGSEFDHTALVMPDTLSPILTRELIYTAVTRAKKTFTLLSPGDETEQGLLARAIERRIQRHSQLFA</sequence>
<protein>
    <recommendedName>
        <fullName evidence="11">RecBCD enzyme subunit RecD</fullName>
        <ecNumber evidence="11">5.6.2.3</ecNumber>
    </recommendedName>
    <alternativeName>
        <fullName evidence="11">DNA 5'-3' helicase subunit RecD</fullName>
    </alternativeName>
    <alternativeName>
        <fullName evidence="11">Exonuclease V subunit RecD</fullName>
        <shortName evidence="11">ExoV subunit RecD</shortName>
    </alternativeName>
    <alternativeName>
        <fullName evidence="11">Helicase/nuclease RecBCD subunit RecD</fullName>
    </alternativeName>
</protein>
<keyword evidence="4 11" id="KW-0378">Hydrolase</keyword>
<accession>A0A368TWV0</accession>
<dbReference type="GO" id="GO:0005524">
    <property type="term" value="F:ATP binding"/>
    <property type="evidence" value="ECO:0007669"/>
    <property type="project" value="UniProtKB-UniRule"/>
</dbReference>
<dbReference type="SUPFAM" id="SSF52540">
    <property type="entry name" value="P-loop containing nucleoside triphosphate hydrolases"/>
    <property type="match status" value="2"/>
</dbReference>
<dbReference type="GO" id="GO:0016887">
    <property type="term" value="F:ATP hydrolysis activity"/>
    <property type="evidence" value="ECO:0007669"/>
    <property type="project" value="RHEA"/>
</dbReference>
<evidence type="ECO:0000256" key="9">
    <source>
        <dbReference type="ARBA" id="ARBA00023204"/>
    </source>
</evidence>
<evidence type="ECO:0000256" key="4">
    <source>
        <dbReference type="ARBA" id="ARBA00022801"/>
    </source>
</evidence>
<dbReference type="GO" id="GO:0000724">
    <property type="term" value="P:double-strand break repair via homologous recombination"/>
    <property type="evidence" value="ECO:0007669"/>
    <property type="project" value="UniProtKB-UniRule"/>
</dbReference>
<evidence type="ECO:0000256" key="10">
    <source>
        <dbReference type="ARBA" id="ARBA00023235"/>
    </source>
</evidence>
<dbReference type="AlphaFoldDB" id="A0A368TWV0"/>
<dbReference type="InterPro" id="IPR027417">
    <property type="entry name" value="P-loop_NTPase"/>
</dbReference>
<keyword evidence="15" id="KW-1185">Reference proteome</keyword>
<dbReference type="OrthoDB" id="9803432at2"/>
<keyword evidence="5 11" id="KW-0347">Helicase</keyword>
<dbReference type="GO" id="GO:0043139">
    <property type="term" value="F:5'-3' DNA helicase activity"/>
    <property type="evidence" value="ECO:0007669"/>
    <property type="project" value="UniProtKB-UniRule"/>
</dbReference>
<feature type="domain" description="UvrD-like helicase C-terminal" evidence="12">
    <location>
        <begin position="616"/>
        <end position="660"/>
    </location>
</feature>
<evidence type="ECO:0000313" key="15">
    <source>
        <dbReference type="Proteomes" id="UP000253204"/>
    </source>
</evidence>
<dbReference type="CDD" id="cd17933">
    <property type="entry name" value="DEXSc_RecD-like"/>
    <property type="match status" value="1"/>
</dbReference>
<comment type="catalytic activity">
    <reaction evidence="11">
        <text>ATP + H2O = ADP + phosphate + H(+)</text>
        <dbReference type="Rhea" id="RHEA:13065"/>
        <dbReference type="ChEBI" id="CHEBI:15377"/>
        <dbReference type="ChEBI" id="CHEBI:15378"/>
        <dbReference type="ChEBI" id="CHEBI:30616"/>
        <dbReference type="ChEBI" id="CHEBI:43474"/>
        <dbReference type="ChEBI" id="CHEBI:456216"/>
        <dbReference type="EC" id="5.6.2.3"/>
    </reaction>
</comment>
<dbReference type="GO" id="GO:0017116">
    <property type="term" value="F:single-stranded DNA helicase activity"/>
    <property type="evidence" value="ECO:0007669"/>
    <property type="project" value="TreeGrafter"/>
</dbReference>
<gene>
    <name evidence="11 14" type="primary">recD</name>
    <name evidence="14" type="ORF">DU506_13490</name>
</gene>
<organism evidence="14 15">
    <name type="scientific">Vreelandella rituensis</name>
    <dbReference type="NCBI Taxonomy" id="2282306"/>
    <lineage>
        <taxon>Bacteria</taxon>
        <taxon>Pseudomonadati</taxon>
        <taxon>Pseudomonadota</taxon>
        <taxon>Gammaproteobacteria</taxon>
        <taxon>Oceanospirillales</taxon>
        <taxon>Halomonadaceae</taxon>
        <taxon>Vreelandella</taxon>
    </lineage>
</organism>
<proteinExistence type="inferred from homology"/>
<dbReference type="EC" id="5.6.2.3" evidence="11"/>
<keyword evidence="6 11" id="KW-0269">Exonuclease</keyword>
<comment type="similarity">
    <text evidence="11">Belongs to the RecD family.</text>
</comment>
<keyword evidence="1 11" id="KW-0540">Nuclease</keyword>
<evidence type="ECO:0000256" key="8">
    <source>
        <dbReference type="ARBA" id="ARBA00023125"/>
    </source>
</evidence>
<feature type="domain" description="RecBCD enzyme subunit RecD N-terminal" evidence="13">
    <location>
        <begin position="29"/>
        <end position="142"/>
    </location>
</feature>
<feature type="binding site" evidence="11">
    <location>
        <begin position="210"/>
        <end position="217"/>
    </location>
    <ligand>
        <name>ATP</name>
        <dbReference type="ChEBI" id="CHEBI:30616"/>
    </ligand>
</feature>
<dbReference type="Pfam" id="PF13538">
    <property type="entry name" value="UvrD_C_2"/>
    <property type="match status" value="1"/>
</dbReference>
<comment type="miscellaneous">
    <text evidence="11">In the RecBCD complex, RecB has a slow 3'-5' helicase, an exonuclease activity and loads RecA onto ssDNA, RecD has a fast 5'-3' helicase activity, while RecC stimulates the ATPase and processivity of the RecB helicase and contributes to recognition of the Chi site.</text>
</comment>
<evidence type="ECO:0000259" key="13">
    <source>
        <dbReference type="Pfam" id="PF21185"/>
    </source>
</evidence>
<dbReference type="InterPro" id="IPR050534">
    <property type="entry name" value="Coronavir_polyprotein_1ab"/>
</dbReference>
<evidence type="ECO:0000256" key="7">
    <source>
        <dbReference type="ARBA" id="ARBA00022840"/>
    </source>
</evidence>
<comment type="caution">
    <text evidence="14">The sequence shown here is derived from an EMBL/GenBank/DDBJ whole genome shotgun (WGS) entry which is preliminary data.</text>
</comment>
<dbReference type="Pfam" id="PF21185">
    <property type="entry name" value="RecD_N"/>
    <property type="match status" value="1"/>
</dbReference>
<dbReference type="Proteomes" id="UP000253204">
    <property type="component" value="Unassembled WGS sequence"/>
</dbReference>
<dbReference type="EMBL" id="QPIJ01000034">
    <property type="protein sequence ID" value="RCV89071.1"/>
    <property type="molecule type" value="Genomic_DNA"/>
</dbReference>
<evidence type="ECO:0000256" key="3">
    <source>
        <dbReference type="ARBA" id="ARBA00022763"/>
    </source>
</evidence>
<dbReference type="InterPro" id="IPR027785">
    <property type="entry name" value="UvrD-like_helicase_C"/>
</dbReference>
<evidence type="ECO:0000256" key="6">
    <source>
        <dbReference type="ARBA" id="ARBA00022839"/>
    </source>
</evidence>